<reference evidence="2 3" key="1">
    <citation type="journal article" date="2019" name="Genome Biol. Evol.">
        <title>Day and night: Metabolic profiles and evolutionary relationships of six axenic non-marine cyanobacteria.</title>
        <authorList>
            <person name="Will S.E."/>
            <person name="Henke P."/>
            <person name="Boedeker C."/>
            <person name="Huang S."/>
            <person name="Brinkmann H."/>
            <person name="Rohde M."/>
            <person name="Jarek M."/>
            <person name="Friedl T."/>
            <person name="Seufert S."/>
            <person name="Schumacher M."/>
            <person name="Overmann J."/>
            <person name="Neumann-Schaal M."/>
            <person name="Petersen J."/>
        </authorList>
    </citation>
    <scope>NUCLEOTIDE SEQUENCE [LARGE SCALE GENOMIC DNA]</scope>
    <source>
        <strain evidence="2 3">SAG 39.79</strain>
    </source>
</reference>
<evidence type="ECO:0000313" key="3">
    <source>
        <dbReference type="Proteomes" id="UP000282574"/>
    </source>
</evidence>
<proteinExistence type="predicted"/>
<evidence type="ECO:0000256" key="1">
    <source>
        <dbReference type="SAM" id="Phobius"/>
    </source>
</evidence>
<keyword evidence="3" id="KW-1185">Reference proteome</keyword>
<organism evidence="2 3">
    <name type="scientific">Chroococcidiopsis cubana SAG 39.79</name>
    <dbReference type="NCBI Taxonomy" id="388085"/>
    <lineage>
        <taxon>Bacteria</taxon>
        <taxon>Bacillati</taxon>
        <taxon>Cyanobacteriota</taxon>
        <taxon>Cyanophyceae</taxon>
        <taxon>Chroococcidiopsidales</taxon>
        <taxon>Chroococcidiopsidaceae</taxon>
        <taxon>Chroococcidiopsis</taxon>
    </lineage>
</organism>
<dbReference type="AlphaFoldDB" id="A0AB37UG08"/>
<gene>
    <name evidence="2" type="ORF">DSM107010_45430</name>
</gene>
<keyword evidence="1" id="KW-0472">Membrane</keyword>
<comment type="caution">
    <text evidence="2">The sequence shown here is derived from an EMBL/GenBank/DDBJ whole genome shotgun (WGS) entry which is preliminary data.</text>
</comment>
<accession>A0AB37UG08</accession>
<sequence>MLLGVISESLELLGLVMLPLPGVVLLPGVIVPLPELEGVVVPLESEPVPG</sequence>
<dbReference type="Proteomes" id="UP000282574">
    <property type="component" value="Unassembled WGS sequence"/>
</dbReference>
<protein>
    <submittedName>
        <fullName evidence="2">Uncharacterized protein</fullName>
    </submittedName>
</protein>
<keyword evidence="1" id="KW-1133">Transmembrane helix</keyword>
<name>A0AB37UG08_9CYAN</name>
<keyword evidence="1" id="KW-0812">Transmembrane</keyword>
<feature type="transmembrane region" description="Helical" evidence="1">
    <location>
        <begin position="12"/>
        <end position="33"/>
    </location>
</feature>
<dbReference type="EMBL" id="RSCK01000048">
    <property type="protein sequence ID" value="RUT09340.1"/>
    <property type="molecule type" value="Genomic_DNA"/>
</dbReference>
<evidence type="ECO:0000313" key="2">
    <source>
        <dbReference type="EMBL" id="RUT09340.1"/>
    </source>
</evidence>